<accession>A0A2T3AGR7</accession>
<dbReference type="AlphaFoldDB" id="A0A2T3AGR7"/>
<protein>
    <submittedName>
        <fullName evidence="3">Uncharacterized protein</fullName>
    </submittedName>
</protein>
<sequence length="155" mass="17576">MSASAAARQRLDDLLAQDRLYREKLQAQEDELRRLQSLVLQTRTVVEFTLPTEMQRARQEYMSTVDKCQAGNLLKQEYGTTAQILREKFLQRTSCLFSSSNGGNSSDADADYDHNGLVNYFERFSSWGWIQIVIVLVSLAVAGLLSRKTSQASPY</sequence>
<dbReference type="InParanoid" id="A0A2T3AGR7"/>
<evidence type="ECO:0000256" key="2">
    <source>
        <dbReference type="SAM" id="Phobius"/>
    </source>
</evidence>
<gene>
    <name evidence="3" type="ORF">BD289DRAFT_101463</name>
</gene>
<dbReference type="Proteomes" id="UP000241462">
    <property type="component" value="Unassembled WGS sequence"/>
</dbReference>
<keyword evidence="4" id="KW-1185">Reference proteome</keyword>
<keyword evidence="2" id="KW-0812">Transmembrane</keyword>
<organism evidence="3 4">
    <name type="scientific">Coniella lustricola</name>
    <dbReference type="NCBI Taxonomy" id="2025994"/>
    <lineage>
        <taxon>Eukaryota</taxon>
        <taxon>Fungi</taxon>
        <taxon>Dikarya</taxon>
        <taxon>Ascomycota</taxon>
        <taxon>Pezizomycotina</taxon>
        <taxon>Sordariomycetes</taxon>
        <taxon>Sordariomycetidae</taxon>
        <taxon>Diaporthales</taxon>
        <taxon>Schizoparmaceae</taxon>
        <taxon>Coniella</taxon>
    </lineage>
</organism>
<name>A0A2T3AGR7_9PEZI</name>
<feature type="coiled-coil region" evidence="1">
    <location>
        <begin position="11"/>
        <end position="38"/>
    </location>
</feature>
<reference evidence="3 4" key="1">
    <citation type="journal article" date="2018" name="Mycol. Prog.">
        <title>Coniella lustricola, a new species from submerged detritus.</title>
        <authorList>
            <person name="Raudabaugh D.B."/>
            <person name="Iturriaga T."/>
            <person name="Carver A."/>
            <person name="Mondo S."/>
            <person name="Pangilinan J."/>
            <person name="Lipzen A."/>
            <person name="He G."/>
            <person name="Amirebrahimi M."/>
            <person name="Grigoriev I.V."/>
            <person name="Miller A.N."/>
        </authorList>
    </citation>
    <scope>NUCLEOTIDE SEQUENCE [LARGE SCALE GENOMIC DNA]</scope>
    <source>
        <strain evidence="3 4">B22-T-1</strain>
    </source>
</reference>
<keyword evidence="2" id="KW-0472">Membrane</keyword>
<keyword evidence="2" id="KW-1133">Transmembrane helix</keyword>
<dbReference type="EMBL" id="KZ678391">
    <property type="protein sequence ID" value="PSR97426.1"/>
    <property type="molecule type" value="Genomic_DNA"/>
</dbReference>
<evidence type="ECO:0000313" key="3">
    <source>
        <dbReference type="EMBL" id="PSR97426.1"/>
    </source>
</evidence>
<proteinExistence type="predicted"/>
<evidence type="ECO:0000313" key="4">
    <source>
        <dbReference type="Proteomes" id="UP000241462"/>
    </source>
</evidence>
<evidence type="ECO:0000256" key="1">
    <source>
        <dbReference type="SAM" id="Coils"/>
    </source>
</evidence>
<feature type="transmembrane region" description="Helical" evidence="2">
    <location>
        <begin position="127"/>
        <end position="145"/>
    </location>
</feature>
<keyword evidence="1" id="KW-0175">Coiled coil</keyword>